<keyword evidence="3 10" id="KW-1134">Transmembrane beta strand</keyword>
<evidence type="ECO:0000256" key="1">
    <source>
        <dbReference type="ARBA" id="ARBA00004571"/>
    </source>
</evidence>
<dbReference type="InterPro" id="IPR036942">
    <property type="entry name" value="Beta-barrel_TonB_sf"/>
</dbReference>
<feature type="domain" description="TonB-dependent receptor plug" evidence="14">
    <location>
        <begin position="116"/>
        <end position="235"/>
    </location>
</feature>
<evidence type="ECO:0000256" key="9">
    <source>
        <dbReference type="ARBA" id="ARBA00023237"/>
    </source>
</evidence>
<keyword evidence="16" id="KW-1185">Reference proteome</keyword>
<dbReference type="Pfam" id="PF00593">
    <property type="entry name" value="TonB_dep_Rec_b-barrel"/>
    <property type="match status" value="1"/>
</dbReference>
<dbReference type="RefSeq" id="WP_161818015.1">
    <property type="nucleotide sequence ID" value="NZ_JAACJS010000011.1"/>
</dbReference>
<dbReference type="Gene3D" id="2.170.130.10">
    <property type="entry name" value="TonB-dependent receptor, plug domain"/>
    <property type="match status" value="1"/>
</dbReference>
<proteinExistence type="inferred from homology"/>
<evidence type="ECO:0000256" key="8">
    <source>
        <dbReference type="ARBA" id="ARBA00023170"/>
    </source>
</evidence>
<dbReference type="InterPro" id="IPR012910">
    <property type="entry name" value="Plug_dom"/>
</dbReference>
<keyword evidence="4 10" id="KW-0812">Transmembrane</keyword>
<comment type="similarity">
    <text evidence="10 11">Belongs to the TonB-dependent receptor family.</text>
</comment>
<organism evidence="15 16">
    <name type="scientific">Sediminibacterium roseum</name>
    <dbReference type="NCBI Taxonomy" id="1978412"/>
    <lineage>
        <taxon>Bacteria</taxon>
        <taxon>Pseudomonadati</taxon>
        <taxon>Bacteroidota</taxon>
        <taxon>Chitinophagia</taxon>
        <taxon>Chitinophagales</taxon>
        <taxon>Chitinophagaceae</taxon>
        <taxon>Sediminibacterium</taxon>
    </lineage>
</organism>
<dbReference type="Gene3D" id="2.40.170.20">
    <property type="entry name" value="TonB-dependent receptor, beta-barrel domain"/>
    <property type="match status" value="1"/>
</dbReference>
<keyword evidence="6 11" id="KW-0798">TonB box</keyword>
<keyword evidence="8 15" id="KW-0675">Receptor</keyword>
<dbReference type="Gene3D" id="2.60.40.1120">
    <property type="entry name" value="Carboxypeptidase-like, regulatory domain"/>
    <property type="match status" value="1"/>
</dbReference>
<gene>
    <name evidence="15" type="ORF">GWC95_07215</name>
</gene>
<dbReference type="InterPro" id="IPR039426">
    <property type="entry name" value="TonB-dep_rcpt-like"/>
</dbReference>
<evidence type="ECO:0000256" key="10">
    <source>
        <dbReference type="PROSITE-ProRule" id="PRU01360"/>
    </source>
</evidence>
<keyword evidence="9 10" id="KW-0998">Cell outer membrane</keyword>
<evidence type="ECO:0000259" key="14">
    <source>
        <dbReference type="Pfam" id="PF07715"/>
    </source>
</evidence>
<comment type="subcellular location">
    <subcellularLocation>
        <location evidence="1 10">Cell outer membrane</location>
        <topology evidence="1 10">Multi-pass membrane protein</topology>
    </subcellularLocation>
</comment>
<evidence type="ECO:0000256" key="11">
    <source>
        <dbReference type="RuleBase" id="RU003357"/>
    </source>
</evidence>
<dbReference type="SUPFAM" id="SSF49464">
    <property type="entry name" value="Carboxypeptidase regulatory domain-like"/>
    <property type="match status" value="1"/>
</dbReference>
<protein>
    <submittedName>
        <fullName evidence="15">TonB-dependent receptor</fullName>
    </submittedName>
</protein>
<evidence type="ECO:0000256" key="3">
    <source>
        <dbReference type="ARBA" id="ARBA00022452"/>
    </source>
</evidence>
<dbReference type="InterPro" id="IPR023997">
    <property type="entry name" value="TonB-dep_OMP_SusC/RagA_CS"/>
</dbReference>
<sequence length="1066" mass="114689">MKRNALLFVVLFIVLPFALLAQQRQVKGKVTDESGAGIPDVTVSVKGTTSKTTTAGDGSFSINATGANVSLVFEHVNFGTKTVAATGNTVTVSLSRAEKQLDEVVVVGYGTQKRGSVTGAVSTLKNENLEERAITRVDQALVGQLAGVTVKQNTGVPGKAFSIQVRGSGSISGGNEPLYVLDGFPLSVNSSNTTNGSFSTGNPLDNINPNDIESIEVLKDAAAAAIYGSRASNGVVLITTKRGKIGKMSLNFNTYAGYNQAAKKLEMMNGDQWIEHATEIINAQYLAKYGSAGATINDNQAQRLARNGGAFDANYILDPRWTMPGHPGLAFIDWQDAIERKGKMQNYEISASGGTDAVRYFVSGNYANQESFVIGVGYKAYSMRANIELNASKRLKFGLNVAPTYSITQDPGIDGKDAIFHQALSLAPVQEDTMGLYPNYGKNGQYVWSSTTNSPLGKLTTNVGTTKRYRTVASLYGELQVVKGLSFRSSVNLDNTDNISNGYTSYLTAGTLAARTFTGANNLLAATSGSYNSYRRQTFVNENTLTYSNTFATDHSLNVLVGYSYNFDRLDRVTMSSNGGFTSAVIQTLNAAAAVTGNTTSSQSVLLSAFSRLQYGFQDKYLLSASIRRDGSSRFGANSQYGVFPSLSAAWVISKEAFMKNARVFSYLKLRASYGVNGNNNLGNDYASISTIGSAGYITGTTPGAVIGQAPNVIANPDLKWEKSKTYDIGLDFGLLNNRITGSIEYYNKLNSDLLLNVPVLAVTGFASSLNNIGSVRNIGQELTLTSKNTTGKFEWSTSVNITHNKNRIVALGPGQTQIIIPNGFTVSDQILKVGEQLNSIYVLKVIGFLSAKDLASGVAKYGSGQAEGDFKFEDYNGDGVITEADKQIVGHPNPDYTYGITNTFRYKGFDLNVLVQGQTGGSIYSQLGRAITRPGQGRSDNHPASFVNRWKSPTDQGEGRFGKAYSTYNSPITAATDWLYSSDYIRVRNITLGYNLKDGLKMRFVQGARLYLTLENFFGHDKYINGLNPEAANTAVSSNSAYPESGDYGGMPLAKSFIIGLNITF</sequence>
<feature type="signal peptide" evidence="12">
    <location>
        <begin position="1"/>
        <end position="21"/>
    </location>
</feature>
<dbReference type="PANTHER" id="PTHR30069:SF29">
    <property type="entry name" value="HEMOGLOBIN AND HEMOGLOBIN-HAPTOGLOBIN-BINDING PROTEIN 1-RELATED"/>
    <property type="match status" value="1"/>
</dbReference>
<feature type="domain" description="TonB-dependent receptor-like beta-barrel" evidence="13">
    <location>
        <begin position="442"/>
        <end position="1017"/>
    </location>
</feature>
<dbReference type="InterPro" id="IPR037066">
    <property type="entry name" value="Plug_dom_sf"/>
</dbReference>
<feature type="chain" id="PRO_5046403157" evidence="12">
    <location>
        <begin position="22"/>
        <end position="1066"/>
    </location>
</feature>
<keyword evidence="2 10" id="KW-0813">Transport</keyword>
<dbReference type="EMBL" id="JAACJS010000011">
    <property type="protein sequence ID" value="NCI49705.1"/>
    <property type="molecule type" value="Genomic_DNA"/>
</dbReference>
<dbReference type="NCBIfam" id="TIGR04057">
    <property type="entry name" value="SusC_RagA_signa"/>
    <property type="match status" value="1"/>
</dbReference>
<reference evidence="15 16" key="1">
    <citation type="submission" date="2020-01" db="EMBL/GenBank/DDBJ databases">
        <title>Genome analysis.</title>
        <authorList>
            <person name="Wu S."/>
            <person name="Wang G."/>
        </authorList>
    </citation>
    <scope>NUCLEOTIDE SEQUENCE [LARGE SCALE GENOMIC DNA]</scope>
    <source>
        <strain evidence="15 16">SYL130</strain>
    </source>
</reference>
<dbReference type="PROSITE" id="PS52016">
    <property type="entry name" value="TONB_DEPENDENT_REC_3"/>
    <property type="match status" value="1"/>
</dbReference>
<keyword evidence="7 10" id="KW-0472">Membrane</keyword>
<evidence type="ECO:0000313" key="16">
    <source>
        <dbReference type="Proteomes" id="UP000753802"/>
    </source>
</evidence>
<evidence type="ECO:0000259" key="13">
    <source>
        <dbReference type="Pfam" id="PF00593"/>
    </source>
</evidence>
<dbReference type="Pfam" id="PF07715">
    <property type="entry name" value="Plug"/>
    <property type="match status" value="1"/>
</dbReference>
<evidence type="ECO:0000256" key="5">
    <source>
        <dbReference type="ARBA" id="ARBA00022729"/>
    </source>
</evidence>
<evidence type="ECO:0000256" key="12">
    <source>
        <dbReference type="SAM" id="SignalP"/>
    </source>
</evidence>
<evidence type="ECO:0000256" key="6">
    <source>
        <dbReference type="ARBA" id="ARBA00023077"/>
    </source>
</evidence>
<name>A0ABW9ZRH7_9BACT</name>
<dbReference type="NCBIfam" id="TIGR04056">
    <property type="entry name" value="OMP_RagA_SusC"/>
    <property type="match status" value="1"/>
</dbReference>
<evidence type="ECO:0000256" key="7">
    <source>
        <dbReference type="ARBA" id="ARBA00023136"/>
    </source>
</evidence>
<evidence type="ECO:0000256" key="4">
    <source>
        <dbReference type="ARBA" id="ARBA00022692"/>
    </source>
</evidence>
<evidence type="ECO:0000313" key="15">
    <source>
        <dbReference type="EMBL" id="NCI49705.1"/>
    </source>
</evidence>
<dbReference type="InterPro" id="IPR008969">
    <property type="entry name" value="CarboxyPept-like_regulatory"/>
</dbReference>
<dbReference type="SUPFAM" id="SSF56935">
    <property type="entry name" value="Porins"/>
    <property type="match status" value="1"/>
</dbReference>
<accession>A0ABW9ZRH7</accession>
<dbReference type="InterPro" id="IPR000531">
    <property type="entry name" value="Beta-barrel_TonB"/>
</dbReference>
<dbReference type="Pfam" id="PF13715">
    <property type="entry name" value="CarbopepD_reg_2"/>
    <property type="match status" value="1"/>
</dbReference>
<keyword evidence="5 12" id="KW-0732">Signal</keyword>
<dbReference type="Proteomes" id="UP000753802">
    <property type="component" value="Unassembled WGS sequence"/>
</dbReference>
<dbReference type="InterPro" id="IPR023996">
    <property type="entry name" value="TonB-dep_OMP_SusC/RagA"/>
</dbReference>
<comment type="caution">
    <text evidence="15">The sequence shown here is derived from an EMBL/GenBank/DDBJ whole genome shotgun (WGS) entry which is preliminary data.</text>
</comment>
<evidence type="ECO:0000256" key="2">
    <source>
        <dbReference type="ARBA" id="ARBA00022448"/>
    </source>
</evidence>
<dbReference type="PANTHER" id="PTHR30069">
    <property type="entry name" value="TONB-DEPENDENT OUTER MEMBRANE RECEPTOR"/>
    <property type="match status" value="1"/>
</dbReference>